<evidence type="ECO:0000256" key="3">
    <source>
        <dbReference type="ARBA" id="ARBA00023274"/>
    </source>
</evidence>
<feature type="domain" description="Large ribosomal subunit protein uL6 alpha-beta" evidence="4">
    <location>
        <begin position="12"/>
        <end position="86"/>
    </location>
</feature>
<keyword evidence="3" id="KW-0687">Ribonucleoprotein</keyword>
<dbReference type="EMBL" id="JAPDFW010000022">
    <property type="protein sequence ID" value="KAJ5079840.1"/>
    <property type="molecule type" value="Genomic_DNA"/>
</dbReference>
<comment type="caution">
    <text evidence="5">The sequence shown here is derived from an EMBL/GenBank/DDBJ whole genome shotgun (WGS) entry which is preliminary data.</text>
</comment>
<dbReference type="SUPFAM" id="SSF56053">
    <property type="entry name" value="Ribosomal protein L6"/>
    <property type="match status" value="2"/>
</dbReference>
<evidence type="ECO:0000256" key="2">
    <source>
        <dbReference type="ARBA" id="ARBA00022980"/>
    </source>
</evidence>
<dbReference type="GO" id="GO:0003735">
    <property type="term" value="F:structural constituent of ribosome"/>
    <property type="evidence" value="ECO:0007669"/>
    <property type="project" value="InterPro"/>
</dbReference>
<dbReference type="GO" id="GO:0002181">
    <property type="term" value="P:cytoplasmic translation"/>
    <property type="evidence" value="ECO:0007669"/>
    <property type="project" value="TreeGrafter"/>
</dbReference>
<evidence type="ECO:0000313" key="6">
    <source>
        <dbReference type="Proteomes" id="UP001149090"/>
    </source>
</evidence>
<dbReference type="InterPro" id="IPR036789">
    <property type="entry name" value="Ribosomal_uL6-like_a/b-dom_sf"/>
</dbReference>
<dbReference type="PANTHER" id="PTHR11655:SF16">
    <property type="entry name" value="60S RIBOSOMAL PROTEIN L9"/>
    <property type="match status" value="1"/>
</dbReference>
<sequence>MKILKTTTFVKVPRSVKVKINARKITIQGPKGKLFRDFTHLKLQFDWNESQRKLNVTSWFGRKKDAAAVRTICSHIENMITGVTRGYRFKMRLVYNHFPINIHIPAGHKRLEIRNFLGERFERFVDMLEGVTIKRSSKLKDEVILEGIDLEKVSLSASQIHHATLVKNKDIRMFLDGIYVSEKGNLIQK</sequence>
<dbReference type="Pfam" id="PF00347">
    <property type="entry name" value="Ribosomal_L6"/>
    <property type="match status" value="2"/>
</dbReference>
<dbReference type="InterPro" id="IPR020040">
    <property type="entry name" value="Ribosomal_uL6_a/b-dom"/>
</dbReference>
<dbReference type="AlphaFoldDB" id="A0A9Q0LW46"/>
<dbReference type="PIRSF" id="PIRSF002162">
    <property type="entry name" value="Ribosomal_L6"/>
    <property type="match status" value="1"/>
</dbReference>
<dbReference type="Proteomes" id="UP001149090">
    <property type="component" value="Unassembled WGS sequence"/>
</dbReference>
<dbReference type="PANTHER" id="PTHR11655">
    <property type="entry name" value="60S/50S RIBOSOMAL PROTEIN L6/L9"/>
    <property type="match status" value="1"/>
</dbReference>
<feature type="domain" description="Large ribosomal subunit protein uL6 alpha-beta" evidence="4">
    <location>
        <begin position="112"/>
        <end position="177"/>
    </location>
</feature>
<dbReference type="InterPro" id="IPR000702">
    <property type="entry name" value="Ribosomal_uL6-like"/>
</dbReference>
<dbReference type="GO" id="GO:0022625">
    <property type="term" value="C:cytosolic large ribosomal subunit"/>
    <property type="evidence" value="ECO:0007669"/>
    <property type="project" value="TreeGrafter"/>
</dbReference>
<dbReference type="FunFam" id="3.90.930.12:FF:000003">
    <property type="entry name" value="60S ribosomal protein L9"/>
    <property type="match status" value="1"/>
</dbReference>
<keyword evidence="6" id="KW-1185">Reference proteome</keyword>
<evidence type="ECO:0000259" key="4">
    <source>
        <dbReference type="Pfam" id="PF00347"/>
    </source>
</evidence>
<organism evidence="5 6">
    <name type="scientific">Anaeramoeba ignava</name>
    <name type="common">Anaerobic marine amoeba</name>
    <dbReference type="NCBI Taxonomy" id="1746090"/>
    <lineage>
        <taxon>Eukaryota</taxon>
        <taxon>Metamonada</taxon>
        <taxon>Anaeramoebidae</taxon>
        <taxon>Anaeramoeba</taxon>
    </lineage>
</organism>
<dbReference type="Gene3D" id="3.90.930.12">
    <property type="entry name" value="Ribosomal protein L6, alpha-beta domain"/>
    <property type="match status" value="2"/>
</dbReference>
<accession>A0A9Q0LW46</accession>
<gene>
    <name evidence="5" type="ORF">M0811_04153</name>
</gene>
<comment type="similarity">
    <text evidence="1">Belongs to the universal ribosomal protein uL6 family.</text>
</comment>
<keyword evidence="2 5" id="KW-0689">Ribosomal protein</keyword>
<dbReference type="OMA" id="YAHFPMK"/>
<reference evidence="5" key="1">
    <citation type="submission" date="2022-10" db="EMBL/GenBank/DDBJ databases">
        <title>Novel sulphate-reducing endosymbionts in the free-living metamonad Anaeramoeba.</title>
        <authorList>
            <person name="Jerlstrom-Hultqvist J."/>
            <person name="Cepicka I."/>
            <person name="Gallot-Lavallee L."/>
            <person name="Salas-Leiva D."/>
            <person name="Curtis B.A."/>
            <person name="Zahonova K."/>
            <person name="Pipaliya S."/>
            <person name="Dacks J."/>
            <person name="Roger A.J."/>
        </authorList>
    </citation>
    <scope>NUCLEOTIDE SEQUENCE</scope>
    <source>
        <strain evidence="5">BMAN</strain>
    </source>
</reference>
<evidence type="ECO:0000256" key="1">
    <source>
        <dbReference type="ARBA" id="ARBA00009356"/>
    </source>
</evidence>
<dbReference type="GO" id="GO:0019843">
    <property type="term" value="F:rRNA binding"/>
    <property type="evidence" value="ECO:0007669"/>
    <property type="project" value="InterPro"/>
</dbReference>
<name>A0A9Q0LW46_ANAIG</name>
<protein>
    <submittedName>
        <fullName evidence="5">60S ribosomal protein L9-RELATED</fullName>
    </submittedName>
</protein>
<dbReference type="OrthoDB" id="10252633at2759"/>
<evidence type="ECO:0000313" key="5">
    <source>
        <dbReference type="EMBL" id="KAJ5079840.1"/>
    </source>
</evidence>
<dbReference type="FunFam" id="3.90.930.12:FF:000004">
    <property type="entry name" value="60S ribosomal protein L9"/>
    <property type="match status" value="1"/>
</dbReference>
<proteinExistence type="inferred from homology"/>